<reference evidence="2 3" key="1">
    <citation type="submission" date="2013-02" db="EMBL/GenBank/DDBJ databases">
        <title>Whole genome shotgun sequence of Gordonia malaquae NBRC 108250.</title>
        <authorList>
            <person name="Yoshida I."/>
            <person name="Hosoyama A."/>
            <person name="Tsuchikane K."/>
            <person name="Ando Y."/>
            <person name="Baba S."/>
            <person name="Ohji S."/>
            <person name="Hamada M."/>
            <person name="Tamura T."/>
            <person name="Yamazoe A."/>
            <person name="Yamazaki S."/>
            <person name="Fujita N."/>
        </authorList>
    </citation>
    <scope>NUCLEOTIDE SEQUENCE [LARGE SCALE GENOMIC DNA]</scope>
    <source>
        <strain evidence="2 3">NBRC 108250</strain>
    </source>
</reference>
<protein>
    <submittedName>
        <fullName evidence="2">Uncharacterized protein</fullName>
    </submittedName>
</protein>
<accession>M3VDL4</accession>
<dbReference type="EMBL" id="BAOP01000004">
    <property type="protein sequence ID" value="GAC78579.1"/>
    <property type="molecule type" value="Genomic_DNA"/>
</dbReference>
<comment type="caution">
    <text evidence="2">The sequence shown here is derived from an EMBL/GenBank/DDBJ whole genome shotgun (WGS) entry which is preliminary data.</text>
</comment>
<evidence type="ECO:0000313" key="3">
    <source>
        <dbReference type="Proteomes" id="UP000035009"/>
    </source>
</evidence>
<gene>
    <name evidence="2" type="ORF">GM1_004_00240</name>
</gene>
<keyword evidence="1" id="KW-0472">Membrane</keyword>
<feature type="transmembrane region" description="Helical" evidence="1">
    <location>
        <begin position="45"/>
        <end position="65"/>
    </location>
</feature>
<dbReference type="AlphaFoldDB" id="M3VDL4"/>
<dbReference type="STRING" id="410332.SAMN04488550_2699"/>
<keyword evidence="1" id="KW-0812">Transmembrane</keyword>
<evidence type="ECO:0000313" key="2">
    <source>
        <dbReference type="EMBL" id="GAC78579.1"/>
    </source>
</evidence>
<name>M3VDL4_GORML</name>
<organism evidence="2 3">
    <name type="scientific">Gordonia malaquae NBRC 108250</name>
    <dbReference type="NCBI Taxonomy" id="1223542"/>
    <lineage>
        <taxon>Bacteria</taxon>
        <taxon>Bacillati</taxon>
        <taxon>Actinomycetota</taxon>
        <taxon>Actinomycetes</taxon>
        <taxon>Mycobacteriales</taxon>
        <taxon>Gordoniaceae</taxon>
        <taxon>Gordonia</taxon>
    </lineage>
</organism>
<dbReference type="Proteomes" id="UP000035009">
    <property type="component" value="Unassembled WGS sequence"/>
</dbReference>
<dbReference type="RefSeq" id="WP_008376671.1">
    <property type="nucleotide sequence ID" value="NZ_BAOP01000004.1"/>
</dbReference>
<evidence type="ECO:0000256" key="1">
    <source>
        <dbReference type="SAM" id="Phobius"/>
    </source>
</evidence>
<feature type="transmembrane region" description="Helical" evidence="1">
    <location>
        <begin position="20"/>
        <end position="39"/>
    </location>
</feature>
<keyword evidence="3" id="KW-1185">Reference proteome</keyword>
<proteinExistence type="predicted"/>
<keyword evidence="1" id="KW-1133">Transmembrane helix</keyword>
<sequence length="87" mass="8913">MAAKKTSAADDYSYGKSVAYALGAGVLVLVVAVLIILVVAQTSAVAALIVAIVAVVVMVAVIALVSKRMLAGVQREIDERRAAADDK</sequence>